<organism evidence="4 5">
    <name type="scientific">Meristemomyces frigidus</name>
    <dbReference type="NCBI Taxonomy" id="1508187"/>
    <lineage>
        <taxon>Eukaryota</taxon>
        <taxon>Fungi</taxon>
        <taxon>Dikarya</taxon>
        <taxon>Ascomycota</taxon>
        <taxon>Pezizomycotina</taxon>
        <taxon>Dothideomycetes</taxon>
        <taxon>Dothideomycetidae</taxon>
        <taxon>Mycosphaerellales</taxon>
        <taxon>Teratosphaeriaceae</taxon>
        <taxon>Meristemomyces</taxon>
    </lineage>
</organism>
<feature type="compositionally biased region" description="Acidic residues" evidence="2">
    <location>
        <begin position="333"/>
        <end position="344"/>
    </location>
</feature>
<dbReference type="Pfam" id="PF08574">
    <property type="entry name" value="Iwr1"/>
    <property type="match status" value="1"/>
</dbReference>
<evidence type="ECO:0000256" key="2">
    <source>
        <dbReference type="SAM" id="MobiDB-lite"/>
    </source>
</evidence>
<feature type="compositionally biased region" description="Basic and acidic residues" evidence="2">
    <location>
        <begin position="126"/>
        <end position="138"/>
    </location>
</feature>
<comment type="caution">
    <text evidence="4">The sequence shown here is derived from an EMBL/GenBank/DDBJ whole genome shotgun (WGS) entry which is preliminary data.</text>
</comment>
<feature type="domain" description="Transcription factor Iwr1" evidence="3">
    <location>
        <begin position="256"/>
        <end position="337"/>
    </location>
</feature>
<evidence type="ECO:0000259" key="3">
    <source>
        <dbReference type="Pfam" id="PF08574"/>
    </source>
</evidence>
<feature type="compositionally biased region" description="Acidic residues" evidence="2">
    <location>
        <begin position="310"/>
        <end position="325"/>
    </location>
</feature>
<name>A0AAN7YU70_9PEZI</name>
<dbReference type="GO" id="GO:0006606">
    <property type="term" value="P:protein import into nucleus"/>
    <property type="evidence" value="ECO:0007669"/>
    <property type="project" value="InterPro"/>
</dbReference>
<accession>A0AAN7YU70</accession>
<evidence type="ECO:0000256" key="1">
    <source>
        <dbReference type="ARBA" id="ARBA00010218"/>
    </source>
</evidence>
<comment type="similarity">
    <text evidence="1">Belongs to the IWR1/SLC7A6OS family.</text>
</comment>
<sequence>MSAGPAQLCIKRKRDERGPDRLILESPAAKRSLTDGKAQEISALRYVRVDIDMGGVGNEVGGRKETDEGVRPRLVGVEGGGERRRVFHLSRRGNTISRSRVARKGQETGREGVGTGAGQATSIATFEERKAGEARTRAEPTTGAQDLEDEGPAPAPLKRPSRRTAIPITRTSPSKNKLETPESRKNAETLAAAIHALGFEDLESPKQKLTSLPKFGTRRRDLHPQLPKPAAAPEPRILNADDKDDNDRMAVDPETDYVYDTYILSPPPPSTLSHPHTPDQSAGHDDENIGYLIITDADQPLWDSYLEGSSDSEENDSNDDADSNAEDYYGADYPEDELASDDEYDRGAYGFRRRGAGGSDDESWDGETGEFGGDEDGGKGEEFWKREGWEGFAGAEGKGEEEE</sequence>
<dbReference type="GO" id="GO:0005737">
    <property type="term" value="C:cytoplasm"/>
    <property type="evidence" value="ECO:0007669"/>
    <property type="project" value="TreeGrafter"/>
</dbReference>
<dbReference type="InterPro" id="IPR040150">
    <property type="entry name" value="Iwr1"/>
</dbReference>
<dbReference type="Proteomes" id="UP001310890">
    <property type="component" value="Unassembled WGS sequence"/>
</dbReference>
<dbReference type="PANTHER" id="PTHR28063">
    <property type="entry name" value="RNA POLYMERASE II NUCLEAR LOCALIZATION PROTEIN IWR1"/>
    <property type="match status" value="1"/>
</dbReference>
<reference evidence="4" key="1">
    <citation type="submission" date="2023-08" db="EMBL/GenBank/DDBJ databases">
        <title>Black Yeasts Isolated from many extreme environments.</title>
        <authorList>
            <person name="Coleine C."/>
            <person name="Stajich J.E."/>
            <person name="Selbmann L."/>
        </authorList>
    </citation>
    <scope>NUCLEOTIDE SEQUENCE</scope>
    <source>
        <strain evidence="4">CCFEE 5401</strain>
    </source>
</reference>
<dbReference type="InterPro" id="IPR013883">
    <property type="entry name" value="TF_Iwr1_dom"/>
</dbReference>
<gene>
    <name evidence="4" type="ORF">LTR62_002793</name>
</gene>
<feature type="compositionally biased region" description="Acidic residues" evidence="2">
    <location>
        <begin position="359"/>
        <end position="375"/>
    </location>
</feature>
<feature type="region of interest" description="Disordered" evidence="2">
    <location>
        <begin position="96"/>
        <end position="185"/>
    </location>
</feature>
<protein>
    <recommendedName>
        <fullName evidence="3">Transcription factor Iwr1 domain-containing protein</fullName>
    </recommendedName>
</protein>
<feature type="compositionally biased region" description="Basic and acidic residues" evidence="2">
    <location>
        <begin position="239"/>
        <end position="251"/>
    </location>
</feature>
<dbReference type="AlphaFoldDB" id="A0AAN7YU70"/>
<evidence type="ECO:0000313" key="4">
    <source>
        <dbReference type="EMBL" id="KAK5118280.1"/>
    </source>
</evidence>
<feature type="region of interest" description="Disordered" evidence="2">
    <location>
        <begin position="210"/>
        <end position="403"/>
    </location>
</feature>
<feature type="compositionally biased region" description="Basic and acidic residues" evidence="2">
    <location>
        <begin position="176"/>
        <end position="185"/>
    </location>
</feature>
<dbReference type="PANTHER" id="PTHR28063:SF1">
    <property type="entry name" value="RNA POLYMERASE II NUCLEAR LOCALIZATION PROTEIN IWR1"/>
    <property type="match status" value="1"/>
</dbReference>
<proteinExistence type="inferred from homology"/>
<feature type="compositionally biased region" description="Basic and acidic residues" evidence="2">
    <location>
        <begin position="376"/>
        <end position="389"/>
    </location>
</feature>
<evidence type="ECO:0000313" key="5">
    <source>
        <dbReference type="Proteomes" id="UP001310890"/>
    </source>
</evidence>
<dbReference type="EMBL" id="JAVRRL010000002">
    <property type="protein sequence ID" value="KAK5118280.1"/>
    <property type="molecule type" value="Genomic_DNA"/>
</dbReference>